<organism evidence="1 2">
    <name type="scientific">Populus trichocarpa</name>
    <name type="common">Western balsam poplar</name>
    <name type="synonym">Populus balsamifera subsp. trichocarpa</name>
    <dbReference type="NCBI Taxonomy" id="3694"/>
    <lineage>
        <taxon>Eukaryota</taxon>
        <taxon>Viridiplantae</taxon>
        <taxon>Streptophyta</taxon>
        <taxon>Embryophyta</taxon>
        <taxon>Tracheophyta</taxon>
        <taxon>Spermatophyta</taxon>
        <taxon>Magnoliopsida</taxon>
        <taxon>eudicotyledons</taxon>
        <taxon>Gunneridae</taxon>
        <taxon>Pentapetalae</taxon>
        <taxon>rosids</taxon>
        <taxon>fabids</taxon>
        <taxon>Malpighiales</taxon>
        <taxon>Salicaceae</taxon>
        <taxon>Saliceae</taxon>
        <taxon>Populus</taxon>
    </lineage>
</organism>
<sequence>MNLLWFSLLLDMWAENGDYLCNKFSCHQHQVGDFVDLFLFYGKVSETVLLGFSVASSLILGMLNYKMFHSYDVVF</sequence>
<dbReference type="AlphaFoldDB" id="A0A2K2AV53"/>
<dbReference type="Proteomes" id="UP000006729">
    <property type="component" value="Chromosome 4"/>
</dbReference>
<keyword evidence="2" id="KW-1185">Reference proteome</keyword>
<accession>A0A2K2AV53</accession>
<name>A0A2K2AV53_POPTR</name>
<proteinExistence type="predicted"/>
<protein>
    <submittedName>
        <fullName evidence="1">Uncharacterized protein</fullName>
    </submittedName>
</protein>
<gene>
    <name evidence="1" type="ORF">POPTR_004G155200</name>
</gene>
<evidence type="ECO:0000313" key="1">
    <source>
        <dbReference type="EMBL" id="PNT41412.1"/>
    </source>
</evidence>
<evidence type="ECO:0000313" key="2">
    <source>
        <dbReference type="Proteomes" id="UP000006729"/>
    </source>
</evidence>
<reference evidence="1 2" key="1">
    <citation type="journal article" date="2006" name="Science">
        <title>The genome of black cottonwood, Populus trichocarpa (Torr. &amp; Gray).</title>
        <authorList>
            <person name="Tuskan G.A."/>
            <person name="Difazio S."/>
            <person name="Jansson S."/>
            <person name="Bohlmann J."/>
            <person name="Grigoriev I."/>
            <person name="Hellsten U."/>
            <person name="Putnam N."/>
            <person name="Ralph S."/>
            <person name="Rombauts S."/>
            <person name="Salamov A."/>
            <person name="Schein J."/>
            <person name="Sterck L."/>
            <person name="Aerts A."/>
            <person name="Bhalerao R.R."/>
            <person name="Bhalerao R.P."/>
            <person name="Blaudez D."/>
            <person name="Boerjan W."/>
            <person name="Brun A."/>
            <person name="Brunner A."/>
            <person name="Busov V."/>
            <person name="Campbell M."/>
            <person name="Carlson J."/>
            <person name="Chalot M."/>
            <person name="Chapman J."/>
            <person name="Chen G.L."/>
            <person name="Cooper D."/>
            <person name="Coutinho P.M."/>
            <person name="Couturier J."/>
            <person name="Covert S."/>
            <person name="Cronk Q."/>
            <person name="Cunningham R."/>
            <person name="Davis J."/>
            <person name="Degroeve S."/>
            <person name="Dejardin A."/>
            <person name="Depamphilis C."/>
            <person name="Detter J."/>
            <person name="Dirks B."/>
            <person name="Dubchak I."/>
            <person name="Duplessis S."/>
            <person name="Ehlting J."/>
            <person name="Ellis B."/>
            <person name="Gendler K."/>
            <person name="Goodstein D."/>
            <person name="Gribskov M."/>
            <person name="Grimwood J."/>
            <person name="Groover A."/>
            <person name="Gunter L."/>
            <person name="Hamberger B."/>
            <person name="Heinze B."/>
            <person name="Helariutta Y."/>
            <person name="Henrissat B."/>
            <person name="Holligan D."/>
            <person name="Holt R."/>
            <person name="Huang W."/>
            <person name="Islam-Faridi N."/>
            <person name="Jones S."/>
            <person name="Jones-Rhoades M."/>
            <person name="Jorgensen R."/>
            <person name="Joshi C."/>
            <person name="Kangasjarvi J."/>
            <person name="Karlsson J."/>
            <person name="Kelleher C."/>
            <person name="Kirkpatrick R."/>
            <person name="Kirst M."/>
            <person name="Kohler A."/>
            <person name="Kalluri U."/>
            <person name="Larimer F."/>
            <person name="Leebens-Mack J."/>
            <person name="Leple J.C."/>
            <person name="Locascio P."/>
            <person name="Lou Y."/>
            <person name="Lucas S."/>
            <person name="Martin F."/>
            <person name="Montanini B."/>
            <person name="Napoli C."/>
            <person name="Nelson D.R."/>
            <person name="Nelson C."/>
            <person name="Nieminen K."/>
            <person name="Nilsson O."/>
            <person name="Pereda V."/>
            <person name="Peter G."/>
            <person name="Philippe R."/>
            <person name="Pilate G."/>
            <person name="Poliakov A."/>
            <person name="Razumovskaya J."/>
            <person name="Richardson P."/>
            <person name="Rinaldi C."/>
            <person name="Ritland K."/>
            <person name="Rouze P."/>
            <person name="Ryaboy D."/>
            <person name="Schmutz J."/>
            <person name="Schrader J."/>
            <person name="Segerman B."/>
            <person name="Shin H."/>
            <person name="Siddiqui A."/>
            <person name="Sterky F."/>
            <person name="Terry A."/>
            <person name="Tsai C.J."/>
            <person name="Uberbacher E."/>
            <person name="Unneberg P."/>
            <person name="Vahala J."/>
            <person name="Wall K."/>
            <person name="Wessler S."/>
            <person name="Yang G."/>
            <person name="Yin T."/>
            <person name="Douglas C."/>
            <person name="Marra M."/>
            <person name="Sandberg G."/>
            <person name="Van de Peer Y."/>
            <person name="Rokhsar D."/>
        </authorList>
    </citation>
    <scope>NUCLEOTIDE SEQUENCE [LARGE SCALE GENOMIC DNA]</scope>
    <source>
        <strain evidence="2">cv. Nisqually</strain>
    </source>
</reference>
<dbReference type="InParanoid" id="A0A2K2AV53"/>
<dbReference type="EMBL" id="CM009293">
    <property type="protein sequence ID" value="PNT41412.1"/>
    <property type="molecule type" value="Genomic_DNA"/>
</dbReference>